<proteinExistence type="predicted"/>
<accession>A0ABQ9VEV2</accession>
<evidence type="ECO:0000313" key="2">
    <source>
        <dbReference type="EMBL" id="KAK2107706.1"/>
    </source>
</evidence>
<name>A0ABQ9VEV2_SAGOE</name>
<feature type="compositionally biased region" description="Low complexity" evidence="1">
    <location>
        <begin position="81"/>
        <end position="97"/>
    </location>
</feature>
<organism evidence="2 3">
    <name type="scientific">Saguinus oedipus</name>
    <name type="common">Cotton-top tamarin</name>
    <name type="synonym">Oedipomidas oedipus</name>
    <dbReference type="NCBI Taxonomy" id="9490"/>
    <lineage>
        <taxon>Eukaryota</taxon>
        <taxon>Metazoa</taxon>
        <taxon>Chordata</taxon>
        <taxon>Craniata</taxon>
        <taxon>Vertebrata</taxon>
        <taxon>Euteleostomi</taxon>
        <taxon>Mammalia</taxon>
        <taxon>Eutheria</taxon>
        <taxon>Euarchontoglires</taxon>
        <taxon>Primates</taxon>
        <taxon>Haplorrhini</taxon>
        <taxon>Platyrrhini</taxon>
        <taxon>Cebidae</taxon>
        <taxon>Callitrichinae</taxon>
        <taxon>Saguinus</taxon>
    </lineage>
</organism>
<comment type="caution">
    <text evidence="2">The sequence shown here is derived from an EMBL/GenBank/DDBJ whole genome shotgun (WGS) entry which is preliminary data.</text>
</comment>
<feature type="non-terminal residue" evidence="2">
    <location>
        <position position="1"/>
    </location>
</feature>
<reference evidence="2 3" key="1">
    <citation type="submission" date="2023-05" db="EMBL/GenBank/DDBJ databases">
        <title>B98-5 Cell Line De Novo Hybrid Assembly: An Optical Mapping Approach.</title>
        <authorList>
            <person name="Kananen K."/>
            <person name="Auerbach J.A."/>
            <person name="Kautto E."/>
            <person name="Blachly J.S."/>
        </authorList>
    </citation>
    <scope>NUCLEOTIDE SEQUENCE [LARGE SCALE GENOMIC DNA]</scope>
    <source>
        <strain evidence="2">B95-8</strain>
        <tissue evidence="2">Cell line</tissue>
    </source>
</reference>
<protein>
    <recommendedName>
        <fullName evidence="4">Galectin</fullName>
    </recommendedName>
</protein>
<dbReference type="Proteomes" id="UP001266305">
    <property type="component" value="Unassembled WGS sequence"/>
</dbReference>
<gene>
    <name evidence="2" type="ORF">P7K49_012871</name>
</gene>
<feature type="region of interest" description="Disordered" evidence="1">
    <location>
        <begin position="46"/>
        <end position="111"/>
    </location>
</feature>
<evidence type="ECO:0000256" key="1">
    <source>
        <dbReference type="SAM" id="MobiDB-lite"/>
    </source>
</evidence>
<evidence type="ECO:0000313" key="3">
    <source>
        <dbReference type="Proteomes" id="UP001266305"/>
    </source>
</evidence>
<sequence length="124" mass="13265">PGPFVPVIRGLIHPGSAHEISIHLNATFQCKRPDWQNGAEWQRLRAAPTQEPARELGPRARFSGRSISSHSNRGAFRKQTGLQAPAGLAGRAGALAGPEPPQNPAASAFGETSPEFVAWKLGRQ</sequence>
<dbReference type="EMBL" id="JASSZA010000006">
    <property type="protein sequence ID" value="KAK2107706.1"/>
    <property type="molecule type" value="Genomic_DNA"/>
</dbReference>
<keyword evidence="3" id="KW-1185">Reference proteome</keyword>
<evidence type="ECO:0008006" key="4">
    <source>
        <dbReference type="Google" id="ProtNLM"/>
    </source>
</evidence>